<proteinExistence type="predicted"/>
<name>A0A1I7XJQ4_HETBA</name>
<evidence type="ECO:0000313" key="2">
    <source>
        <dbReference type="WBParaSite" id="Hba_17748"/>
    </source>
</evidence>
<reference evidence="2" key="1">
    <citation type="submission" date="2016-11" db="UniProtKB">
        <authorList>
            <consortium name="WormBaseParasite"/>
        </authorList>
    </citation>
    <scope>IDENTIFICATION</scope>
</reference>
<keyword evidence="1" id="KW-1185">Reference proteome</keyword>
<dbReference type="WBParaSite" id="Hba_17748">
    <property type="protein sequence ID" value="Hba_17748"/>
    <property type="gene ID" value="Hba_17748"/>
</dbReference>
<dbReference type="AlphaFoldDB" id="A0A1I7XJQ4"/>
<accession>A0A1I7XJQ4</accession>
<sequence>MQTEFTELIFESEILTALRLLLTALQRGRFDDAVDCITAWQDLTDSNDSPLCPLLECLQDEDQSIVTEAIRVISGLVLHAPDSVREFRIKNELAGK</sequence>
<dbReference type="Proteomes" id="UP000095283">
    <property type="component" value="Unplaced"/>
</dbReference>
<protein>
    <submittedName>
        <fullName evidence="2">HEAT repeat domain-containing protein</fullName>
    </submittedName>
</protein>
<organism evidence="1 2">
    <name type="scientific">Heterorhabditis bacteriophora</name>
    <name type="common">Entomopathogenic nematode worm</name>
    <dbReference type="NCBI Taxonomy" id="37862"/>
    <lineage>
        <taxon>Eukaryota</taxon>
        <taxon>Metazoa</taxon>
        <taxon>Ecdysozoa</taxon>
        <taxon>Nematoda</taxon>
        <taxon>Chromadorea</taxon>
        <taxon>Rhabditida</taxon>
        <taxon>Rhabditina</taxon>
        <taxon>Rhabditomorpha</taxon>
        <taxon>Strongyloidea</taxon>
        <taxon>Heterorhabditidae</taxon>
        <taxon>Heterorhabditis</taxon>
    </lineage>
</organism>
<evidence type="ECO:0000313" key="1">
    <source>
        <dbReference type="Proteomes" id="UP000095283"/>
    </source>
</evidence>